<organism evidence="2 3">
    <name type="scientific">Kutzneria buriramensis</name>
    <dbReference type="NCBI Taxonomy" id="1045776"/>
    <lineage>
        <taxon>Bacteria</taxon>
        <taxon>Bacillati</taxon>
        <taxon>Actinomycetota</taxon>
        <taxon>Actinomycetes</taxon>
        <taxon>Pseudonocardiales</taxon>
        <taxon>Pseudonocardiaceae</taxon>
        <taxon>Kutzneria</taxon>
    </lineage>
</organism>
<dbReference type="Gene3D" id="3.30.200.150">
    <property type="match status" value="1"/>
</dbReference>
<keyword evidence="2" id="KW-0808">Transferase</keyword>
<dbReference type="Pfam" id="PF01636">
    <property type="entry name" value="APH"/>
    <property type="match status" value="1"/>
</dbReference>
<sequence>MIEGFLRRRYGDRATPPVLLGAGEWSAAYALTLDGREVVARFGQHGEDYAKDRRMARHRSTSLPIPEFLDSGPAEDGYFAITRRAHGDFLDELDGDAMRRALPATLAVLDEVRKIDISDTTGYGSWRPDGNAPFATWAEALLDVVTENDRTPGWRAKLEASPTGAGPFDEAAAALRELAEDCPDRRQIIHGDLLYRNVLTRDGAITAVLDWGNSLYGDADYDLAWLLYWWPWYPAWRDIDIAAATGRGPLLAYQLHIGLDAQTYCAHTGRWDDLARNAAQTLALIT</sequence>
<reference evidence="2 3" key="1">
    <citation type="submission" date="2018-08" db="EMBL/GenBank/DDBJ databases">
        <title>Genomic Encyclopedia of Archaeal and Bacterial Type Strains, Phase II (KMG-II): from individual species to whole genera.</title>
        <authorList>
            <person name="Goeker M."/>
        </authorList>
    </citation>
    <scope>NUCLEOTIDE SEQUENCE [LARGE SCALE GENOMIC DNA]</scope>
    <source>
        <strain evidence="2 3">DSM 45791</strain>
    </source>
</reference>
<feature type="domain" description="Aminoglycoside phosphotransferase" evidence="1">
    <location>
        <begin position="23"/>
        <end position="244"/>
    </location>
</feature>
<protein>
    <submittedName>
        <fullName evidence="2">Hygromycin-B 4-O-kinase</fullName>
    </submittedName>
</protein>
<dbReference type="RefSeq" id="WP_170217384.1">
    <property type="nucleotide sequence ID" value="NZ_CP144375.1"/>
</dbReference>
<dbReference type="SUPFAM" id="SSF56112">
    <property type="entry name" value="Protein kinase-like (PK-like)"/>
    <property type="match status" value="1"/>
</dbReference>
<accession>A0A3E0I6H4</accession>
<comment type="caution">
    <text evidence="2">The sequence shown here is derived from an EMBL/GenBank/DDBJ whole genome shotgun (WGS) entry which is preliminary data.</text>
</comment>
<evidence type="ECO:0000259" key="1">
    <source>
        <dbReference type="Pfam" id="PF01636"/>
    </source>
</evidence>
<proteinExistence type="predicted"/>
<evidence type="ECO:0000313" key="3">
    <source>
        <dbReference type="Proteomes" id="UP000256269"/>
    </source>
</evidence>
<dbReference type="PANTHER" id="PTHR21310">
    <property type="entry name" value="AMINOGLYCOSIDE PHOSPHOTRANSFERASE-RELATED-RELATED"/>
    <property type="match status" value="1"/>
</dbReference>
<dbReference type="AlphaFoldDB" id="A0A3E0I6H4"/>
<dbReference type="InterPro" id="IPR051678">
    <property type="entry name" value="AGP_Transferase"/>
</dbReference>
<name>A0A3E0I6H4_9PSEU</name>
<dbReference type="Proteomes" id="UP000256269">
    <property type="component" value="Unassembled WGS sequence"/>
</dbReference>
<dbReference type="InterPro" id="IPR011009">
    <property type="entry name" value="Kinase-like_dom_sf"/>
</dbReference>
<dbReference type="Gene3D" id="3.90.1200.10">
    <property type="match status" value="1"/>
</dbReference>
<dbReference type="EMBL" id="QUNO01000002">
    <property type="protein sequence ID" value="REH54348.1"/>
    <property type="molecule type" value="Genomic_DNA"/>
</dbReference>
<keyword evidence="3" id="KW-1185">Reference proteome</keyword>
<gene>
    <name evidence="2" type="ORF">BCF44_102580</name>
</gene>
<evidence type="ECO:0000313" key="2">
    <source>
        <dbReference type="EMBL" id="REH54348.1"/>
    </source>
</evidence>
<dbReference type="InterPro" id="IPR002575">
    <property type="entry name" value="Aminoglycoside_PTrfase"/>
</dbReference>
<keyword evidence="2" id="KW-0418">Kinase</keyword>
<dbReference type="GO" id="GO:0016301">
    <property type="term" value="F:kinase activity"/>
    <property type="evidence" value="ECO:0007669"/>
    <property type="project" value="UniProtKB-KW"/>
</dbReference>